<dbReference type="RefSeq" id="XP_003004719.1">
    <property type="nucleotide sequence ID" value="XM_003004673.1"/>
</dbReference>
<dbReference type="HOGENOM" id="CLU_3320334_0_0_1"/>
<keyword evidence="2" id="KW-1185">Reference proteome</keyword>
<dbReference type="EMBL" id="DS985218">
    <property type="protein sequence ID" value="EEY18216.1"/>
    <property type="molecule type" value="Genomic_DNA"/>
</dbReference>
<dbReference type="Proteomes" id="UP000008698">
    <property type="component" value="Unassembled WGS sequence"/>
</dbReference>
<reference evidence="2" key="1">
    <citation type="journal article" date="2011" name="PLoS Pathog.">
        <title>Comparative genomics yields insights into niche adaptation of plant vascular wilt pathogens.</title>
        <authorList>
            <person name="Klosterman S.J."/>
            <person name="Subbarao K.V."/>
            <person name="Kang S."/>
            <person name="Veronese P."/>
            <person name="Gold S.E."/>
            <person name="Thomma B.P.H.J."/>
            <person name="Chen Z."/>
            <person name="Henrissat B."/>
            <person name="Lee Y.-H."/>
            <person name="Park J."/>
            <person name="Garcia-Pedrajas M.D."/>
            <person name="Barbara D.J."/>
            <person name="Anchieta A."/>
            <person name="de Jonge R."/>
            <person name="Santhanam P."/>
            <person name="Maruthachalam K."/>
            <person name="Atallah Z."/>
            <person name="Amyotte S.G."/>
            <person name="Paz Z."/>
            <person name="Inderbitzin P."/>
            <person name="Hayes R.J."/>
            <person name="Heiman D.I."/>
            <person name="Young S."/>
            <person name="Zeng Q."/>
            <person name="Engels R."/>
            <person name="Galagan J."/>
            <person name="Cuomo C.A."/>
            <person name="Dobinson K.F."/>
            <person name="Ma L.-J."/>
        </authorList>
    </citation>
    <scope>NUCLEOTIDE SEQUENCE [LARGE SCALE GENOMIC DNA]</scope>
    <source>
        <strain evidence="2">VaMs.102 / ATCC MYA-4576 / FGSC 10136</strain>
    </source>
</reference>
<accession>C9SJ54</accession>
<dbReference type="GeneID" id="9536690"/>
<dbReference type="KEGG" id="val:VDBG_04325"/>
<name>C9SJ54_VERA1</name>
<gene>
    <name evidence="1" type="ORF">VDBG_04325</name>
</gene>
<evidence type="ECO:0000313" key="1">
    <source>
        <dbReference type="EMBL" id="EEY18216.1"/>
    </source>
</evidence>
<proteinExistence type="predicted"/>
<protein>
    <submittedName>
        <fullName evidence="1">Predicted protein</fullName>
    </submittedName>
</protein>
<evidence type="ECO:0000313" key="2">
    <source>
        <dbReference type="Proteomes" id="UP000008698"/>
    </source>
</evidence>
<dbReference type="AlphaFoldDB" id="C9SJ54"/>
<dbReference type="PROSITE" id="PS51257">
    <property type="entry name" value="PROKAR_LIPOPROTEIN"/>
    <property type="match status" value="1"/>
</dbReference>
<sequence>MPSQSKAVFGVGTWTSCYSADMNLVPSDTYKNIQSAKAH</sequence>
<organism evidence="2">
    <name type="scientific">Verticillium alfalfae (strain VaMs.102 / ATCC MYA-4576 / FGSC 10136)</name>
    <name type="common">Verticillium wilt of alfalfa</name>
    <name type="synonym">Verticillium albo-atrum</name>
    <dbReference type="NCBI Taxonomy" id="526221"/>
    <lineage>
        <taxon>Eukaryota</taxon>
        <taxon>Fungi</taxon>
        <taxon>Dikarya</taxon>
        <taxon>Ascomycota</taxon>
        <taxon>Pezizomycotina</taxon>
        <taxon>Sordariomycetes</taxon>
        <taxon>Hypocreomycetidae</taxon>
        <taxon>Glomerellales</taxon>
        <taxon>Plectosphaerellaceae</taxon>
        <taxon>Verticillium</taxon>
    </lineage>
</organism>